<keyword evidence="3" id="KW-1185">Reference proteome</keyword>
<organism evidence="2 3">
    <name type="scientific">Phormidium tenue NIES-30</name>
    <dbReference type="NCBI Taxonomy" id="549789"/>
    <lineage>
        <taxon>Bacteria</taxon>
        <taxon>Bacillati</taxon>
        <taxon>Cyanobacteriota</taxon>
        <taxon>Cyanophyceae</taxon>
        <taxon>Oscillatoriophycideae</taxon>
        <taxon>Oscillatoriales</taxon>
        <taxon>Oscillatoriaceae</taxon>
        <taxon>Phormidium</taxon>
    </lineage>
</organism>
<evidence type="ECO:0000256" key="1">
    <source>
        <dbReference type="SAM" id="Phobius"/>
    </source>
</evidence>
<gene>
    <name evidence="2" type="ORF">NIES30_12505</name>
</gene>
<feature type="transmembrane region" description="Helical" evidence="1">
    <location>
        <begin position="15"/>
        <end position="33"/>
    </location>
</feature>
<keyword evidence="1" id="KW-1133">Transmembrane helix</keyword>
<accession>A0A1U7J587</accession>
<comment type="caution">
    <text evidence="2">The sequence shown here is derived from an EMBL/GenBank/DDBJ whole genome shotgun (WGS) entry which is preliminary data.</text>
</comment>
<dbReference type="RefSeq" id="WP_073608753.1">
    <property type="nucleotide sequence ID" value="NZ_MRCG01000008.1"/>
</dbReference>
<sequence length="136" mass="14888">MPALKRLLTRSGLEFWLPLGLLGAAFWLAGYGWTHHYLGVANRAIAPLALATSGAAQDEGILSIRAVIDNEGQDAAAGGDRRATRVEVIVVKPVPRTLDFYLPLRSPSAIEAEMAQRLNVSPDTIRRLIRYETVRP</sequence>
<dbReference type="Proteomes" id="UP000185557">
    <property type="component" value="Unassembled WGS sequence"/>
</dbReference>
<keyword evidence="1" id="KW-0812">Transmembrane</keyword>
<dbReference type="AlphaFoldDB" id="A0A1U7J587"/>
<keyword evidence="1" id="KW-0472">Membrane</keyword>
<protein>
    <submittedName>
        <fullName evidence="2">Uncharacterized protein</fullName>
    </submittedName>
</protein>
<name>A0A1U7J587_9CYAN</name>
<reference evidence="2 3" key="1">
    <citation type="submission" date="2016-11" db="EMBL/GenBank/DDBJ databases">
        <title>Draft Genome Sequences of Nine Cyanobacterial Strains from Diverse Habitats.</title>
        <authorList>
            <person name="Zhu T."/>
            <person name="Hou S."/>
            <person name="Lu X."/>
            <person name="Hess W.R."/>
        </authorList>
    </citation>
    <scope>NUCLEOTIDE SEQUENCE [LARGE SCALE GENOMIC DNA]</scope>
    <source>
        <strain evidence="2 3">NIES-30</strain>
    </source>
</reference>
<dbReference type="EMBL" id="MRCG01000008">
    <property type="protein sequence ID" value="OKH47794.1"/>
    <property type="molecule type" value="Genomic_DNA"/>
</dbReference>
<evidence type="ECO:0000313" key="2">
    <source>
        <dbReference type="EMBL" id="OKH47794.1"/>
    </source>
</evidence>
<evidence type="ECO:0000313" key="3">
    <source>
        <dbReference type="Proteomes" id="UP000185557"/>
    </source>
</evidence>
<proteinExistence type="predicted"/>